<feature type="domain" description="DUF6596" evidence="1">
    <location>
        <begin position="175"/>
        <end position="271"/>
    </location>
</feature>
<protein>
    <recommendedName>
        <fullName evidence="1">DUF6596 domain-containing protein</fullName>
    </recommendedName>
</protein>
<reference evidence="2 3" key="1">
    <citation type="journal article" date="2008" name="Int. J. Syst. Evol. Microbiol.">
        <title>Tessaracoccus flavescens sp. nov., isolated from marine sediment.</title>
        <authorList>
            <person name="Lee D.W."/>
            <person name="Lee S.D."/>
        </authorList>
    </citation>
    <scope>NUCLEOTIDE SEQUENCE [LARGE SCALE GENOMIC DNA]</scope>
    <source>
        <strain evidence="2 3">SST-39T</strain>
    </source>
</reference>
<dbReference type="KEGG" id="tfa:BW733_09055"/>
<evidence type="ECO:0000313" key="3">
    <source>
        <dbReference type="Proteomes" id="UP000188235"/>
    </source>
</evidence>
<dbReference type="EMBL" id="CP019607">
    <property type="protein sequence ID" value="AQP50955.1"/>
    <property type="molecule type" value="Genomic_DNA"/>
</dbReference>
<dbReference type="SUPFAM" id="SSF88659">
    <property type="entry name" value="Sigma3 and sigma4 domains of RNA polymerase sigma factors"/>
    <property type="match status" value="1"/>
</dbReference>
<dbReference type="STRING" id="399497.BW733_09055"/>
<dbReference type="Gene3D" id="1.10.1740.10">
    <property type="match status" value="1"/>
</dbReference>
<name>A0A1Q2CXS8_9ACTN</name>
<evidence type="ECO:0000259" key="1">
    <source>
        <dbReference type="Pfam" id="PF20239"/>
    </source>
</evidence>
<proteinExistence type="predicted"/>
<accession>A0A1Q2CXS8</accession>
<dbReference type="GO" id="GO:0006352">
    <property type="term" value="P:DNA-templated transcription initiation"/>
    <property type="evidence" value="ECO:0007669"/>
    <property type="project" value="InterPro"/>
</dbReference>
<dbReference type="InterPro" id="IPR013324">
    <property type="entry name" value="RNA_pol_sigma_r3/r4-like"/>
</dbReference>
<dbReference type="GO" id="GO:0003700">
    <property type="term" value="F:DNA-binding transcription factor activity"/>
    <property type="evidence" value="ECO:0007669"/>
    <property type="project" value="InterPro"/>
</dbReference>
<dbReference type="InterPro" id="IPR013325">
    <property type="entry name" value="RNA_pol_sigma_r2"/>
</dbReference>
<dbReference type="Proteomes" id="UP000188235">
    <property type="component" value="Chromosome"/>
</dbReference>
<dbReference type="InterPro" id="IPR046531">
    <property type="entry name" value="DUF6596"/>
</dbReference>
<evidence type="ECO:0000313" key="2">
    <source>
        <dbReference type="EMBL" id="AQP50955.1"/>
    </source>
</evidence>
<dbReference type="PANTHER" id="PTHR47756:SF2">
    <property type="entry name" value="BLL6612 PROTEIN"/>
    <property type="match status" value="1"/>
</dbReference>
<dbReference type="SUPFAM" id="SSF88946">
    <property type="entry name" value="Sigma2 domain of RNA polymerase sigma factors"/>
    <property type="match status" value="1"/>
</dbReference>
<dbReference type="Pfam" id="PF20239">
    <property type="entry name" value="DUF6596"/>
    <property type="match status" value="1"/>
</dbReference>
<keyword evidence="3" id="KW-1185">Reference proteome</keyword>
<dbReference type="PANTHER" id="PTHR47756">
    <property type="entry name" value="BLL6612 PROTEIN-RELATED"/>
    <property type="match status" value="1"/>
</dbReference>
<sequence length="407" mass="44949">MTLDPEAWRREWGRLLVLLTRRHRDVDLAEEALAEAYAAAAERWPVDGEPTNPAAWLFTAANRRAIDLRRRESTRRAALGRLAEPPPTGSEQAQDPELRLLLLACQPGLSPHAQASLALRLALGLPTSSIARLFLEQEATTAARLTRAKRRLAAGLPDLDEPDRVELRRRAGLAVEVLHLTFTAGYAPADGDLVVRADLAGEAIRLARLLARLPRADRPETLQPLLALMLLQHSRRDARTDPEGRLVLLEDQDRGRWRQDEIDEGLRLLADLAPSTGRAEEFRLQALIASEHASAPHPDATDWPGIARHYAHLEALTRSPVVRLNRAVAVAWADGAGAGLALLEGLEAALPTSHRVPAVRAELLIRAGRRDDAVEAYRRAIDLCGNEAELRHLRARLKHAERVRPPA</sequence>
<dbReference type="AlphaFoldDB" id="A0A1Q2CXS8"/>
<dbReference type="RefSeq" id="WP_077349793.1">
    <property type="nucleotide sequence ID" value="NZ_CP019607.1"/>
</dbReference>
<organism evidence="2 3">
    <name type="scientific">Tessaracoccus flavescens</name>
    <dbReference type="NCBI Taxonomy" id="399497"/>
    <lineage>
        <taxon>Bacteria</taxon>
        <taxon>Bacillati</taxon>
        <taxon>Actinomycetota</taxon>
        <taxon>Actinomycetes</taxon>
        <taxon>Propionibacteriales</taxon>
        <taxon>Propionibacteriaceae</taxon>
        <taxon>Tessaracoccus</taxon>
    </lineage>
</organism>
<gene>
    <name evidence="2" type="ORF">BW733_09055</name>
</gene>
<dbReference type="OrthoDB" id="9780299at2"/>